<dbReference type="PANTHER" id="PTHR31204">
    <property type="entry name" value="SIGMA INTRACELLULAR RECEPTOR 2"/>
    <property type="match status" value="1"/>
</dbReference>
<keyword evidence="7 9" id="KW-0472">Membrane</keyword>
<keyword evidence="5" id="KW-0256">Endoplasmic reticulum</keyword>
<evidence type="ECO:0000256" key="3">
    <source>
        <dbReference type="ARBA" id="ARBA00018102"/>
    </source>
</evidence>
<keyword evidence="13" id="KW-1185">Reference proteome</keyword>
<dbReference type="EMBL" id="BDGG01000010">
    <property type="protein sequence ID" value="GAV04107.1"/>
    <property type="molecule type" value="Genomic_DNA"/>
</dbReference>
<keyword evidence="4 9" id="KW-0812">Transmembrane</keyword>
<feature type="domain" description="EXPERA" evidence="11">
    <location>
        <begin position="8"/>
        <end position="174"/>
    </location>
</feature>
<protein>
    <recommendedName>
        <fullName evidence="3">Sigma intracellular receptor 2</fullName>
    </recommendedName>
    <alternativeName>
        <fullName evidence="8">Transmembrane protein 97</fullName>
    </alternativeName>
</protein>
<accession>A0A1D1VRA8</accession>
<evidence type="ECO:0000259" key="11">
    <source>
        <dbReference type="PROSITE" id="PS51751"/>
    </source>
</evidence>
<proteinExistence type="inferred from homology"/>
<keyword evidence="6 9" id="KW-1133">Transmembrane helix</keyword>
<feature type="transmembrane region" description="Helical" evidence="10">
    <location>
        <begin position="12"/>
        <end position="32"/>
    </location>
</feature>
<evidence type="ECO:0000256" key="8">
    <source>
        <dbReference type="ARBA" id="ARBA00031073"/>
    </source>
</evidence>
<dbReference type="PROSITE" id="PS51751">
    <property type="entry name" value="EXPERA"/>
    <property type="match status" value="1"/>
</dbReference>
<dbReference type="Pfam" id="PF05241">
    <property type="entry name" value="EBP"/>
    <property type="match status" value="1"/>
</dbReference>
<evidence type="ECO:0000313" key="12">
    <source>
        <dbReference type="EMBL" id="GAV04107.1"/>
    </source>
</evidence>
<evidence type="ECO:0000256" key="7">
    <source>
        <dbReference type="ARBA" id="ARBA00023136"/>
    </source>
</evidence>
<dbReference type="Proteomes" id="UP000186922">
    <property type="component" value="Unassembled WGS sequence"/>
</dbReference>
<dbReference type="PANTHER" id="PTHR31204:SF1">
    <property type="entry name" value="SIGMA INTRACELLULAR RECEPTOR 2"/>
    <property type="match status" value="1"/>
</dbReference>
<name>A0A1D1VRA8_RAMVA</name>
<evidence type="ECO:0000256" key="4">
    <source>
        <dbReference type="ARBA" id="ARBA00022692"/>
    </source>
</evidence>
<evidence type="ECO:0000256" key="9">
    <source>
        <dbReference type="PROSITE-ProRule" id="PRU01087"/>
    </source>
</evidence>
<dbReference type="GO" id="GO:0005789">
    <property type="term" value="C:endoplasmic reticulum membrane"/>
    <property type="evidence" value="ECO:0007669"/>
    <property type="project" value="UniProtKB-SubCell"/>
</dbReference>
<reference evidence="12 13" key="1">
    <citation type="journal article" date="2016" name="Nat. Commun.">
        <title>Extremotolerant tardigrade genome and improved radiotolerance of human cultured cells by tardigrade-unique protein.</title>
        <authorList>
            <person name="Hashimoto T."/>
            <person name="Horikawa D.D."/>
            <person name="Saito Y."/>
            <person name="Kuwahara H."/>
            <person name="Kozuka-Hata H."/>
            <person name="Shin-I T."/>
            <person name="Minakuchi Y."/>
            <person name="Ohishi K."/>
            <person name="Motoyama A."/>
            <person name="Aizu T."/>
            <person name="Enomoto A."/>
            <person name="Kondo K."/>
            <person name="Tanaka S."/>
            <person name="Hara Y."/>
            <person name="Koshikawa S."/>
            <person name="Sagara H."/>
            <person name="Miura T."/>
            <person name="Yokobori S."/>
            <person name="Miyagawa K."/>
            <person name="Suzuki Y."/>
            <person name="Kubo T."/>
            <person name="Oyama M."/>
            <person name="Kohara Y."/>
            <person name="Fujiyama A."/>
            <person name="Arakawa K."/>
            <person name="Katayama T."/>
            <person name="Toyoda A."/>
            <person name="Kunieda T."/>
        </authorList>
    </citation>
    <scope>NUCLEOTIDE SEQUENCE [LARGE SCALE GENOMIC DNA]</scope>
    <source>
        <strain evidence="12 13">YOKOZUNA-1</strain>
    </source>
</reference>
<feature type="transmembrane region" description="Helical" evidence="10">
    <location>
        <begin position="160"/>
        <end position="180"/>
    </location>
</feature>
<dbReference type="PIRSF" id="PIRSF031032">
    <property type="entry name" value="TMP_97_prd"/>
    <property type="match status" value="1"/>
</dbReference>
<comment type="similarity">
    <text evidence="2">Belongs to the TMEM97/sigma-2 receptor family.</text>
</comment>
<evidence type="ECO:0000256" key="1">
    <source>
        <dbReference type="ARBA" id="ARBA00004477"/>
    </source>
</evidence>
<dbReference type="STRING" id="947166.A0A1D1VRA8"/>
<evidence type="ECO:0000313" key="13">
    <source>
        <dbReference type="Proteomes" id="UP000186922"/>
    </source>
</evidence>
<dbReference type="InterPro" id="IPR016964">
    <property type="entry name" value="Sigma2_recept"/>
</dbReference>
<comment type="caution">
    <text evidence="12">The sequence shown here is derived from an EMBL/GenBank/DDBJ whole genome shotgun (WGS) entry which is preliminary data.</text>
</comment>
<comment type="subcellular location">
    <subcellularLocation>
        <location evidence="1">Endoplasmic reticulum membrane</location>
        <topology evidence="1">Multi-pass membrane protein</topology>
    </subcellularLocation>
</comment>
<evidence type="ECO:0000256" key="5">
    <source>
        <dbReference type="ARBA" id="ARBA00022824"/>
    </source>
</evidence>
<gene>
    <name evidence="12" type="primary">RvY_14435-1</name>
    <name evidence="12" type="synonym">RvY_14435.1</name>
    <name evidence="12" type="ORF">RvY_14435</name>
</gene>
<feature type="transmembrane region" description="Helical" evidence="10">
    <location>
        <begin position="121"/>
        <end position="140"/>
    </location>
</feature>
<feature type="transmembrane region" description="Helical" evidence="10">
    <location>
        <begin position="62"/>
        <end position="87"/>
    </location>
</feature>
<dbReference type="InterPro" id="IPR033118">
    <property type="entry name" value="EXPERA"/>
</dbReference>
<evidence type="ECO:0000256" key="2">
    <source>
        <dbReference type="ARBA" id="ARBA00009096"/>
    </source>
</evidence>
<dbReference type="OrthoDB" id="433124at2759"/>
<organism evidence="12 13">
    <name type="scientific">Ramazzottius varieornatus</name>
    <name type="common">Water bear</name>
    <name type="synonym">Tardigrade</name>
    <dbReference type="NCBI Taxonomy" id="947166"/>
    <lineage>
        <taxon>Eukaryota</taxon>
        <taxon>Metazoa</taxon>
        <taxon>Ecdysozoa</taxon>
        <taxon>Tardigrada</taxon>
        <taxon>Eutardigrada</taxon>
        <taxon>Parachela</taxon>
        <taxon>Hypsibioidea</taxon>
        <taxon>Ramazzottiidae</taxon>
        <taxon>Ramazzottius</taxon>
    </lineage>
</organism>
<dbReference type="InterPro" id="IPR051987">
    <property type="entry name" value="Sigma-2_receptor-like"/>
</dbReference>
<dbReference type="AlphaFoldDB" id="A0A1D1VRA8"/>
<sequence length="204" mass="23319">MASFRRARDTFYAIYYLIHLPISILFDSQLIFPMSWFSPTLLHQSDLYIRNFKDPLVGNAPAWFLASIYIEIFLMVPFFVVGFFGALKGIEETSVMDSRSASVNGILRLSSNASRMRIPSIIYGTTVITQCLPMITYVLVDEFEGSRIKPATDSERWLIAGIYGSFFLVGATILLDNLFFRTAPKDDKNFKSRLNEILANRKRQ</sequence>
<evidence type="ECO:0000256" key="6">
    <source>
        <dbReference type="ARBA" id="ARBA00022989"/>
    </source>
</evidence>
<evidence type="ECO:0000256" key="10">
    <source>
        <dbReference type="SAM" id="Phobius"/>
    </source>
</evidence>